<proteinExistence type="predicted"/>
<feature type="transmembrane region" description="Helical" evidence="4">
    <location>
        <begin position="21"/>
        <end position="41"/>
    </location>
</feature>
<reference evidence="6 7" key="1">
    <citation type="submission" date="2024-01" db="EMBL/GenBank/DDBJ databases">
        <title>Genome insights into Plantactinospora sonchi sp. nov.</title>
        <authorList>
            <person name="Wang L."/>
        </authorList>
    </citation>
    <scope>NUCLEOTIDE SEQUENCE [LARGE SCALE GENOMIC DNA]</scope>
    <source>
        <strain evidence="6 7">NEAU-QY2</strain>
    </source>
</reference>
<dbReference type="Gene3D" id="2.60.120.560">
    <property type="entry name" value="Exo-inulinase, domain 1"/>
    <property type="match status" value="1"/>
</dbReference>
<evidence type="ECO:0000256" key="2">
    <source>
        <dbReference type="ARBA" id="ARBA00023326"/>
    </source>
</evidence>
<keyword evidence="1" id="KW-0378">Hydrolase</keyword>
<feature type="region of interest" description="Disordered" evidence="3">
    <location>
        <begin position="426"/>
        <end position="453"/>
    </location>
</feature>
<dbReference type="InterPro" id="IPR036116">
    <property type="entry name" value="FN3_sf"/>
</dbReference>
<feature type="domain" description="Fibronectin type-III" evidence="5">
    <location>
        <begin position="247"/>
        <end position="338"/>
    </location>
</feature>
<evidence type="ECO:0000256" key="1">
    <source>
        <dbReference type="ARBA" id="ARBA00023295"/>
    </source>
</evidence>
<organism evidence="6 7">
    <name type="scientific">Plantactinospora sonchi</name>
    <dbReference type="NCBI Taxonomy" id="1544735"/>
    <lineage>
        <taxon>Bacteria</taxon>
        <taxon>Bacillati</taxon>
        <taxon>Actinomycetota</taxon>
        <taxon>Actinomycetes</taxon>
        <taxon>Micromonosporales</taxon>
        <taxon>Micromonosporaceae</taxon>
        <taxon>Plantactinospora</taxon>
    </lineage>
</organism>
<evidence type="ECO:0000313" key="7">
    <source>
        <dbReference type="Proteomes" id="UP001332243"/>
    </source>
</evidence>
<name>A0ABU7RY69_9ACTN</name>
<keyword evidence="4" id="KW-0472">Membrane</keyword>
<dbReference type="PROSITE" id="PS50853">
    <property type="entry name" value="FN3"/>
    <property type="match status" value="1"/>
</dbReference>
<keyword evidence="2" id="KW-0119">Carbohydrate metabolism</keyword>
<keyword evidence="4" id="KW-1133">Transmembrane helix</keyword>
<dbReference type="SMART" id="SM00060">
    <property type="entry name" value="FN3"/>
    <property type="match status" value="2"/>
</dbReference>
<dbReference type="InterPro" id="IPR003961">
    <property type="entry name" value="FN3_dom"/>
</dbReference>
<feature type="compositionally biased region" description="Pro residues" evidence="3">
    <location>
        <begin position="437"/>
        <end position="453"/>
    </location>
</feature>
<keyword evidence="7" id="KW-1185">Reference proteome</keyword>
<evidence type="ECO:0000313" key="6">
    <source>
        <dbReference type="EMBL" id="MEE6261276.1"/>
    </source>
</evidence>
<dbReference type="EMBL" id="JAZGQK010000020">
    <property type="protein sequence ID" value="MEE6261276.1"/>
    <property type="molecule type" value="Genomic_DNA"/>
</dbReference>
<dbReference type="InterPro" id="IPR013783">
    <property type="entry name" value="Ig-like_fold"/>
</dbReference>
<evidence type="ECO:0000256" key="3">
    <source>
        <dbReference type="SAM" id="MobiDB-lite"/>
    </source>
</evidence>
<dbReference type="RefSeq" id="WP_331216391.1">
    <property type="nucleotide sequence ID" value="NZ_JAZGQK010000020.1"/>
</dbReference>
<feature type="compositionally biased region" description="Low complexity" evidence="3">
    <location>
        <begin position="426"/>
        <end position="436"/>
    </location>
</feature>
<dbReference type="Proteomes" id="UP001332243">
    <property type="component" value="Unassembled WGS sequence"/>
</dbReference>
<keyword evidence="2" id="KW-0624">Polysaccharide degradation</keyword>
<evidence type="ECO:0000256" key="4">
    <source>
        <dbReference type="SAM" id="Phobius"/>
    </source>
</evidence>
<feature type="region of interest" description="Disordered" evidence="3">
    <location>
        <begin position="335"/>
        <end position="363"/>
    </location>
</feature>
<dbReference type="Gene3D" id="2.60.40.10">
    <property type="entry name" value="Immunoglobulins"/>
    <property type="match status" value="2"/>
</dbReference>
<comment type="caution">
    <text evidence="6">The sequence shown here is derived from an EMBL/GenBank/DDBJ whole genome shotgun (WGS) entry which is preliminary data.</text>
</comment>
<keyword evidence="4" id="KW-0812">Transmembrane</keyword>
<evidence type="ECO:0000259" key="5">
    <source>
        <dbReference type="PROSITE" id="PS50853"/>
    </source>
</evidence>
<dbReference type="SUPFAM" id="SSF49265">
    <property type="entry name" value="Fibronectin type III"/>
    <property type="match status" value="1"/>
</dbReference>
<sequence length="453" mass="47325">MPTPVPVIDDRRRPAVSYGRFVTAVVLAAATVGLVPTVAVAESPGPVGQGTATSTRSDPTIALAPLFADDFEDGDALGWTTSGGQWSIGTDTSRVYRQRGNGAGARARAGDPGWTDYTVSVRVRPTGSWSGRASVGVLARMQSNSDHYYLLLRAEGRLELGKVVNGRPTVLGSVAASATIDTWHPLRLAVHGDDLVGRLGTTSVTATDTRFTRGRIGLVTGHAAGAFDDVLVEPPAPPAPDTQPPSVPGQPQVLAVAPGTATITWPASTDNVAVTQYHVYQGDQFYSQYLARTVPDNTPITLGLDPTAARTHFSVAARDAAGNTSQVSVRVFVPQPPSFPRSGDNTVAPSPPGTPRVTGSAPDGGLVLSWEPATDDEGVREYHVLHTFNLDEVRVVAKVATNSAIIVPRGGHQTVRVVAYDASWNSSSSPSVSLLPPTVPPTPPTVTAPPPGR</sequence>
<protein>
    <recommendedName>
        <fullName evidence="5">Fibronectin type-III domain-containing protein</fullName>
    </recommendedName>
</protein>
<keyword evidence="1" id="KW-0326">Glycosidase</keyword>
<gene>
    <name evidence="6" type="ORF">V1633_22600</name>
</gene>
<accession>A0ABU7RY69</accession>